<dbReference type="InterPro" id="IPR034746">
    <property type="entry name" value="POTRA"/>
</dbReference>
<dbReference type="Pfam" id="PF03799">
    <property type="entry name" value="FtsQ_DivIB_C"/>
    <property type="match status" value="1"/>
</dbReference>
<dbReference type="InterPro" id="IPR050487">
    <property type="entry name" value="FtsQ_DivIB"/>
</dbReference>
<accession>A0A859FEY8</accession>
<comment type="function">
    <text evidence="8">Cell division protein that may be involved in stabilizing or promoting the assembly of the division complex.</text>
</comment>
<dbReference type="AlphaFoldDB" id="A0A859FEY8"/>
<dbReference type="KEGG" id="psua:FLK61_33050"/>
<evidence type="ECO:0000256" key="8">
    <source>
        <dbReference type="HAMAP-Rule" id="MF_00912"/>
    </source>
</evidence>
<dbReference type="EMBL" id="CP041372">
    <property type="protein sequence ID" value="QKS71521.1"/>
    <property type="molecule type" value="Genomic_DNA"/>
</dbReference>
<dbReference type="Pfam" id="PF08478">
    <property type="entry name" value="POTRA_1"/>
    <property type="match status" value="1"/>
</dbReference>
<comment type="similarity">
    <text evidence="8">Belongs to the FtsQ/DivIB family. DivIB subfamily.</text>
</comment>
<evidence type="ECO:0000256" key="7">
    <source>
        <dbReference type="ARBA" id="ARBA00023306"/>
    </source>
</evidence>
<proteinExistence type="inferred from homology"/>
<evidence type="ECO:0000259" key="9">
    <source>
        <dbReference type="PROSITE" id="PS51779"/>
    </source>
</evidence>
<evidence type="ECO:0000256" key="4">
    <source>
        <dbReference type="ARBA" id="ARBA00022692"/>
    </source>
</evidence>
<dbReference type="GO" id="GO:0032153">
    <property type="term" value="C:cell division site"/>
    <property type="evidence" value="ECO:0007669"/>
    <property type="project" value="UniProtKB-UniRule"/>
</dbReference>
<dbReference type="Gene3D" id="3.10.20.310">
    <property type="entry name" value="membrane protein fhac"/>
    <property type="match status" value="1"/>
</dbReference>
<dbReference type="HAMAP" id="MF_00912">
    <property type="entry name" value="DivIB"/>
    <property type="match status" value="1"/>
</dbReference>
<dbReference type="RefSeq" id="WP_176009556.1">
    <property type="nucleotide sequence ID" value="NZ_CP041372.2"/>
</dbReference>
<dbReference type="InterPro" id="IPR005548">
    <property type="entry name" value="Cell_div_FtsQ/DivIB_C"/>
</dbReference>
<keyword evidence="5 8" id="KW-1133">Transmembrane helix</keyword>
<sequence>MAKRKVVDIENRIPQLKEQRRRRTNRRLISYIIVFFLLIACIVYLQSPLSNVQSVSVDGNTEATSESVIEASGLLNDVNMWNLDQEAREGRIEANPAISSATISRTGLTSTSITIEEHAIVAFMYENDEYIPLLDTGERLDRIESTPAEAPIMRDFSSDSLQRELVTELSKLSTQVSERISDIRHTPVENDSGRITLFMTDGFTVSSTVRNFASRMATYPAVVSQLDASVEGVVHMRMNPYFEPANALEEGELEEGEEVGES</sequence>
<keyword evidence="3 8" id="KW-0132">Cell division</keyword>
<name>A0A859FEY8_9BACI</name>
<dbReference type="Proteomes" id="UP000318138">
    <property type="component" value="Chromosome"/>
</dbReference>
<feature type="domain" description="POTRA" evidence="9">
    <location>
        <begin position="50"/>
        <end position="118"/>
    </location>
</feature>
<dbReference type="GO" id="GO:0043093">
    <property type="term" value="P:FtsZ-dependent cytokinesis"/>
    <property type="evidence" value="ECO:0007669"/>
    <property type="project" value="UniProtKB-UniRule"/>
</dbReference>
<dbReference type="PANTHER" id="PTHR37820">
    <property type="entry name" value="CELL DIVISION PROTEIN DIVIB"/>
    <property type="match status" value="1"/>
</dbReference>
<evidence type="ECO:0000256" key="1">
    <source>
        <dbReference type="ARBA" id="ARBA00004370"/>
    </source>
</evidence>
<dbReference type="Gene3D" id="3.40.50.10960">
    <property type="match status" value="1"/>
</dbReference>
<gene>
    <name evidence="8" type="primary">divIB</name>
    <name evidence="10" type="ORF">FLK61_33050</name>
</gene>
<keyword evidence="2 8" id="KW-1003">Cell membrane</keyword>
<comment type="subcellular location">
    <subcellularLocation>
        <location evidence="8">Cell membrane</location>
        <topology evidence="8">Single-pass type II membrane protein</topology>
    </subcellularLocation>
    <subcellularLocation>
        <location evidence="1">Membrane</location>
    </subcellularLocation>
    <text evidence="8">Localizes to the division septum.</text>
</comment>
<keyword evidence="6 8" id="KW-0472">Membrane</keyword>
<evidence type="ECO:0000256" key="3">
    <source>
        <dbReference type="ARBA" id="ARBA00022618"/>
    </source>
</evidence>
<evidence type="ECO:0000313" key="11">
    <source>
        <dbReference type="Proteomes" id="UP000318138"/>
    </source>
</evidence>
<evidence type="ECO:0000256" key="2">
    <source>
        <dbReference type="ARBA" id="ARBA00022475"/>
    </source>
</evidence>
<feature type="transmembrane region" description="Helical" evidence="8">
    <location>
        <begin position="28"/>
        <end position="45"/>
    </location>
</feature>
<dbReference type="PANTHER" id="PTHR37820:SF1">
    <property type="entry name" value="CELL DIVISION PROTEIN FTSQ"/>
    <property type="match status" value="1"/>
</dbReference>
<dbReference type="InterPro" id="IPR026580">
    <property type="entry name" value="DivIB"/>
</dbReference>
<evidence type="ECO:0000256" key="6">
    <source>
        <dbReference type="ARBA" id="ARBA00023136"/>
    </source>
</evidence>
<keyword evidence="4 8" id="KW-0812">Transmembrane</keyword>
<protein>
    <recommendedName>
        <fullName evidence="8">Cell division protein DivIB</fullName>
    </recommendedName>
</protein>
<keyword evidence="7 8" id="KW-0131">Cell cycle</keyword>
<evidence type="ECO:0000256" key="5">
    <source>
        <dbReference type="ARBA" id="ARBA00022989"/>
    </source>
</evidence>
<keyword evidence="11" id="KW-1185">Reference proteome</keyword>
<organism evidence="10 11">
    <name type="scientific">Paenalkalicoccus suaedae</name>
    <dbReference type="NCBI Taxonomy" id="2592382"/>
    <lineage>
        <taxon>Bacteria</taxon>
        <taxon>Bacillati</taxon>
        <taxon>Bacillota</taxon>
        <taxon>Bacilli</taxon>
        <taxon>Bacillales</taxon>
        <taxon>Bacillaceae</taxon>
        <taxon>Paenalkalicoccus</taxon>
    </lineage>
</organism>
<dbReference type="PROSITE" id="PS51779">
    <property type="entry name" value="POTRA"/>
    <property type="match status" value="1"/>
</dbReference>
<dbReference type="InterPro" id="IPR013685">
    <property type="entry name" value="POTRA_FtsQ_type"/>
</dbReference>
<reference evidence="11" key="1">
    <citation type="submission" date="2019-07" db="EMBL/GenBank/DDBJ databases">
        <title>Bacillus alkalisoli sp. nov. isolated from saline soil.</title>
        <authorList>
            <person name="Sun J.-Q."/>
            <person name="Xu L."/>
        </authorList>
    </citation>
    <scope>NUCLEOTIDE SEQUENCE [LARGE SCALE GENOMIC DNA]</scope>
    <source>
        <strain evidence="11">M4U3P1</strain>
    </source>
</reference>
<evidence type="ECO:0000313" key="10">
    <source>
        <dbReference type="EMBL" id="QKS71521.1"/>
    </source>
</evidence>
<dbReference type="GO" id="GO:0005886">
    <property type="term" value="C:plasma membrane"/>
    <property type="evidence" value="ECO:0007669"/>
    <property type="project" value="UniProtKB-SubCell"/>
</dbReference>